<gene>
    <name evidence="3" type="ORF">I2501_04190</name>
</gene>
<dbReference type="AlphaFoldDB" id="A0A931AYV1"/>
<keyword evidence="2" id="KW-0812">Transmembrane</keyword>
<feature type="transmembrane region" description="Helical" evidence="2">
    <location>
        <begin position="143"/>
        <end position="161"/>
    </location>
</feature>
<evidence type="ECO:0000313" key="4">
    <source>
        <dbReference type="Proteomes" id="UP000657385"/>
    </source>
</evidence>
<dbReference type="RefSeq" id="WP_196192451.1">
    <property type="nucleotide sequence ID" value="NZ_JADPRT010000002.1"/>
</dbReference>
<name>A0A931AYV1_9ACTN</name>
<dbReference type="EMBL" id="JADPRT010000002">
    <property type="protein sequence ID" value="MBF9067241.1"/>
    <property type="molecule type" value="Genomic_DNA"/>
</dbReference>
<sequence>MTTHSTVPGKHHDGRIPAPVAARPLDPRRRLQLALAAVWLLDGILQFQPYMFTLSFGKMTLYPMASGNPVWVAGPVHWVTTMNADHPVATNAVFALVQVLLGIGIACRPTVKPALLASTVWAVGVWWLGEGLGGLFAGTANPLTGAPGAAVLYGLLAVLLWPSERPSAFPAAARIGERPARAVWVLLWAAFAYLVLQPANRAPGAVQGAVTNALTGAPGWLVQLGNHVGKLAAGHDLAISVVLAVAFALVGLSVLLPWRRAVTAGLVGAVVLAALIWVFGEGFGMPFQGMATDPNSGPLLVLLAAAYWPARRSIRTETATA</sequence>
<proteinExistence type="predicted"/>
<feature type="transmembrane region" description="Helical" evidence="2">
    <location>
        <begin position="182"/>
        <end position="199"/>
    </location>
</feature>
<organism evidence="3 4">
    <name type="scientific">Streptacidiphilus fuscans</name>
    <dbReference type="NCBI Taxonomy" id="2789292"/>
    <lineage>
        <taxon>Bacteria</taxon>
        <taxon>Bacillati</taxon>
        <taxon>Actinomycetota</taxon>
        <taxon>Actinomycetes</taxon>
        <taxon>Kitasatosporales</taxon>
        <taxon>Streptomycetaceae</taxon>
        <taxon>Streptacidiphilus</taxon>
    </lineage>
</organism>
<accession>A0A931AYV1</accession>
<feature type="region of interest" description="Disordered" evidence="1">
    <location>
        <begin position="1"/>
        <end position="21"/>
    </location>
</feature>
<feature type="transmembrane region" description="Helical" evidence="2">
    <location>
        <begin position="262"/>
        <end position="280"/>
    </location>
</feature>
<protein>
    <submittedName>
        <fullName evidence="3">Uncharacterized protein</fullName>
    </submittedName>
</protein>
<evidence type="ECO:0000256" key="1">
    <source>
        <dbReference type="SAM" id="MobiDB-lite"/>
    </source>
</evidence>
<feature type="transmembrane region" description="Helical" evidence="2">
    <location>
        <begin position="237"/>
        <end position="256"/>
    </location>
</feature>
<keyword evidence="4" id="KW-1185">Reference proteome</keyword>
<feature type="transmembrane region" description="Helical" evidence="2">
    <location>
        <begin position="88"/>
        <end position="107"/>
    </location>
</feature>
<comment type="caution">
    <text evidence="3">The sequence shown here is derived from an EMBL/GenBank/DDBJ whole genome shotgun (WGS) entry which is preliminary data.</text>
</comment>
<feature type="transmembrane region" description="Helical" evidence="2">
    <location>
        <begin position="114"/>
        <end position="137"/>
    </location>
</feature>
<evidence type="ECO:0000256" key="2">
    <source>
        <dbReference type="SAM" id="Phobius"/>
    </source>
</evidence>
<reference evidence="3" key="1">
    <citation type="submission" date="2020-11" db="EMBL/GenBank/DDBJ databases">
        <title>Isolation and identification of active actinomycetes.</title>
        <authorList>
            <person name="Yu B."/>
        </authorList>
    </citation>
    <scope>NUCLEOTIDE SEQUENCE</scope>
    <source>
        <strain evidence="3">NEAU-YB345</strain>
    </source>
</reference>
<keyword evidence="2" id="KW-0472">Membrane</keyword>
<evidence type="ECO:0000313" key="3">
    <source>
        <dbReference type="EMBL" id="MBF9067241.1"/>
    </source>
</evidence>
<feature type="transmembrane region" description="Helical" evidence="2">
    <location>
        <begin position="33"/>
        <end position="52"/>
    </location>
</feature>
<keyword evidence="2" id="KW-1133">Transmembrane helix</keyword>
<dbReference type="Proteomes" id="UP000657385">
    <property type="component" value="Unassembled WGS sequence"/>
</dbReference>